<gene>
    <name evidence="1" type="ORF">H7I41_04340</name>
</gene>
<proteinExistence type="predicted"/>
<protein>
    <submittedName>
        <fullName evidence="1">Uncharacterized protein</fullName>
    </submittedName>
</protein>
<reference evidence="1" key="2">
    <citation type="journal article" date="2022" name="BMC Genomics">
        <title>Comparative genome analysis of mycobacteria focusing on tRNA and non-coding RNA.</title>
        <authorList>
            <person name="Behra P.R.K."/>
            <person name="Pettersson B.M.F."/>
            <person name="Ramesh M."/>
            <person name="Das S."/>
            <person name="Dasgupta S."/>
            <person name="Kirsebom L.A."/>
        </authorList>
    </citation>
    <scope>NUCLEOTIDE SEQUENCE</scope>
    <source>
        <strain evidence="1">DSM 44615</strain>
    </source>
</reference>
<feature type="non-terminal residue" evidence="1">
    <location>
        <position position="153"/>
    </location>
</feature>
<evidence type="ECO:0000313" key="1">
    <source>
        <dbReference type="EMBL" id="MCV7169152.1"/>
    </source>
</evidence>
<name>A0A9X2YM86_9MYCO</name>
<evidence type="ECO:0000313" key="2">
    <source>
        <dbReference type="Proteomes" id="UP001140293"/>
    </source>
</evidence>
<sequence length="153" mass="15220">MLIGVGAAVALVASIVTVTIALSDSGDDRSTATGSSAATTRNAAGNSGATATVQSCDVPSSFGSATVSLTQEGLAVDVPIQTDCDAAVSLSGAGVQVAVFDGARDVAAGVFNLDMRPVVVSGQTTQRFVFPAGMYWRTPEMVSSTLTAEITGA</sequence>
<accession>A0A9X2YM86</accession>
<comment type="caution">
    <text evidence="1">The sequence shown here is derived from an EMBL/GenBank/DDBJ whole genome shotgun (WGS) entry which is preliminary data.</text>
</comment>
<dbReference type="EMBL" id="JACKSJ010000029">
    <property type="protein sequence ID" value="MCV7169152.1"/>
    <property type="molecule type" value="Genomic_DNA"/>
</dbReference>
<dbReference type="Proteomes" id="UP001140293">
    <property type="component" value="Unassembled WGS sequence"/>
</dbReference>
<keyword evidence="2" id="KW-1185">Reference proteome</keyword>
<dbReference type="AlphaFoldDB" id="A0A9X2YM86"/>
<reference evidence="1" key="1">
    <citation type="submission" date="2020-07" db="EMBL/GenBank/DDBJ databases">
        <authorList>
            <person name="Pettersson B.M.F."/>
            <person name="Behra P.R.K."/>
            <person name="Ramesh M."/>
            <person name="Das S."/>
            <person name="Dasgupta S."/>
            <person name="Kirsebom L.A."/>
        </authorList>
    </citation>
    <scope>NUCLEOTIDE SEQUENCE</scope>
    <source>
        <strain evidence="1">DSM 44615</strain>
    </source>
</reference>
<organism evidence="1 2">
    <name type="scientific">[Mycobacterium] manitobense</name>
    <dbReference type="NCBI Taxonomy" id="190147"/>
    <lineage>
        <taxon>Bacteria</taxon>
        <taxon>Bacillati</taxon>
        <taxon>Actinomycetota</taxon>
        <taxon>Actinomycetes</taxon>
        <taxon>Mycobacteriales</taxon>
        <taxon>Mycobacteriaceae</taxon>
        <taxon>Mycolicibacterium</taxon>
    </lineage>
</organism>